<dbReference type="InterPro" id="IPR000835">
    <property type="entry name" value="HTH_MarR-typ"/>
</dbReference>
<dbReference type="PROSITE" id="PS50995">
    <property type="entry name" value="HTH_MARR_2"/>
    <property type="match status" value="1"/>
</dbReference>
<organism evidence="5 6">
    <name type="scientific">Pseudaeromonas paramecii</name>
    <dbReference type="NCBI Taxonomy" id="2138166"/>
    <lineage>
        <taxon>Bacteria</taxon>
        <taxon>Pseudomonadati</taxon>
        <taxon>Pseudomonadota</taxon>
        <taxon>Gammaproteobacteria</taxon>
        <taxon>Aeromonadales</taxon>
        <taxon>Aeromonadaceae</taxon>
        <taxon>Pseudaeromonas</taxon>
    </lineage>
</organism>
<dbReference type="PANTHER" id="PTHR42756">
    <property type="entry name" value="TRANSCRIPTIONAL REGULATOR, MARR"/>
    <property type="match status" value="1"/>
</dbReference>
<dbReference type="Gene3D" id="1.10.10.10">
    <property type="entry name" value="Winged helix-like DNA-binding domain superfamily/Winged helix DNA-binding domain"/>
    <property type="match status" value="1"/>
</dbReference>
<dbReference type="SUPFAM" id="SSF46785">
    <property type="entry name" value="Winged helix' DNA-binding domain"/>
    <property type="match status" value="1"/>
</dbReference>
<evidence type="ECO:0000313" key="5">
    <source>
        <dbReference type="EMBL" id="GAA4503378.1"/>
    </source>
</evidence>
<comment type="caution">
    <text evidence="5">The sequence shown here is derived from an EMBL/GenBank/DDBJ whole genome shotgun (WGS) entry which is preliminary data.</text>
</comment>
<keyword evidence="6" id="KW-1185">Reference proteome</keyword>
<sequence>MTPCKLPIEKMIARVDALLPGTPTEELLLGRLLMAAQHRLTETKARGLAEEGVSESVYLGLMILLTYEEGIQPSELSRLLEASRTSGTRLADELVARGWASRQELPEDRRCQLLRITQAGQDFLLDVVPRQRARLRAMWQAFDTQERSDLTRLLRKILETLPE</sequence>
<dbReference type="Pfam" id="PF01047">
    <property type="entry name" value="MarR"/>
    <property type="match status" value="1"/>
</dbReference>
<dbReference type="PRINTS" id="PR00598">
    <property type="entry name" value="HTHMARR"/>
</dbReference>
<keyword evidence="1" id="KW-0805">Transcription regulation</keyword>
<dbReference type="PANTHER" id="PTHR42756:SF1">
    <property type="entry name" value="TRANSCRIPTIONAL REPRESSOR OF EMRAB OPERON"/>
    <property type="match status" value="1"/>
</dbReference>
<name>A0ABP8QHK2_9GAMM</name>
<dbReference type="InterPro" id="IPR036390">
    <property type="entry name" value="WH_DNA-bd_sf"/>
</dbReference>
<dbReference type="InterPro" id="IPR036388">
    <property type="entry name" value="WH-like_DNA-bd_sf"/>
</dbReference>
<keyword evidence="3" id="KW-0804">Transcription</keyword>
<accession>A0ABP8QHK2</accession>
<feature type="domain" description="HTH marR-type" evidence="4">
    <location>
        <begin position="26"/>
        <end position="159"/>
    </location>
</feature>
<evidence type="ECO:0000256" key="3">
    <source>
        <dbReference type="ARBA" id="ARBA00023163"/>
    </source>
</evidence>
<protein>
    <submittedName>
        <fullName evidence="5">Multidrug efflux transporter EmrAB transcriptional repressor EmrR</fullName>
    </submittedName>
</protein>
<reference evidence="6" key="1">
    <citation type="journal article" date="2019" name="Int. J. Syst. Evol. Microbiol.">
        <title>The Global Catalogue of Microorganisms (GCM) 10K type strain sequencing project: providing services to taxonomists for standard genome sequencing and annotation.</title>
        <authorList>
            <consortium name="The Broad Institute Genomics Platform"/>
            <consortium name="The Broad Institute Genome Sequencing Center for Infectious Disease"/>
            <person name="Wu L."/>
            <person name="Ma J."/>
        </authorList>
    </citation>
    <scope>NUCLEOTIDE SEQUENCE [LARGE SCALE GENOMIC DNA]</scope>
    <source>
        <strain evidence="6">JCM 32226</strain>
    </source>
</reference>
<dbReference type="Proteomes" id="UP001501321">
    <property type="component" value="Unassembled WGS sequence"/>
</dbReference>
<dbReference type="EMBL" id="BAABFC010000024">
    <property type="protein sequence ID" value="GAA4503378.1"/>
    <property type="molecule type" value="Genomic_DNA"/>
</dbReference>
<keyword evidence="2" id="KW-0238">DNA-binding</keyword>
<evidence type="ECO:0000313" key="6">
    <source>
        <dbReference type="Proteomes" id="UP001501321"/>
    </source>
</evidence>
<proteinExistence type="predicted"/>
<evidence type="ECO:0000259" key="4">
    <source>
        <dbReference type="PROSITE" id="PS50995"/>
    </source>
</evidence>
<dbReference type="RefSeq" id="WP_345014498.1">
    <property type="nucleotide sequence ID" value="NZ_BAABFC010000024.1"/>
</dbReference>
<evidence type="ECO:0000256" key="1">
    <source>
        <dbReference type="ARBA" id="ARBA00023015"/>
    </source>
</evidence>
<dbReference type="SMART" id="SM00347">
    <property type="entry name" value="HTH_MARR"/>
    <property type="match status" value="1"/>
</dbReference>
<gene>
    <name evidence="5" type="primary">emrR</name>
    <name evidence="5" type="ORF">GCM10023095_29530</name>
</gene>
<evidence type="ECO:0000256" key="2">
    <source>
        <dbReference type="ARBA" id="ARBA00023125"/>
    </source>
</evidence>